<name>A0A269PG05_9CORY</name>
<comment type="caution">
    <text evidence="4">The sequence shown here is derived from an EMBL/GenBank/DDBJ whole genome shotgun (WGS) entry which is preliminary data.</text>
</comment>
<dbReference type="GO" id="GO:0004177">
    <property type="term" value="F:aminopeptidase activity"/>
    <property type="evidence" value="ECO:0007669"/>
    <property type="project" value="UniProtKB-EC"/>
</dbReference>
<dbReference type="AlphaFoldDB" id="A0A269PG05"/>
<dbReference type="Proteomes" id="UP000215771">
    <property type="component" value="Unassembled WGS sequence"/>
</dbReference>
<dbReference type="Gene3D" id="3.40.50.1820">
    <property type="entry name" value="alpha/beta hydrolase"/>
    <property type="match status" value="1"/>
</dbReference>
<protein>
    <submittedName>
        <fullName evidence="4">Proline iminopeptidase</fullName>
    </submittedName>
</protein>
<organism evidence="4 5">
    <name type="scientific">Corynebacterium hadale</name>
    <dbReference type="NCBI Taxonomy" id="2026255"/>
    <lineage>
        <taxon>Bacteria</taxon>
        <taxon>Bacillati</taxon>
        <taxon>Actinomycetota</taxon>
        <taxon>Actinomycetes</taxon>
        <taxon>Mycobacteriales</taxon>
        <taxon>Corynebacteriaceae</taxon>
        <taxon>Corynebacterium</taxon>
    </lineage>
</organism>
<sequence>MRGVSTIAGMESTVEVTRGQWSVFARVLGDTGAPALLFLQGGPGSPAPRERFAWIEEALRRGYRVVLLDQRGTGRSTRVDVATPELINADTLTELRAPEIIKDAEAIREELGIERWDVLGQSFGGFCLLHYLSVAPEHIGVAMFTGGLASISEGPDAVYEATFAKLRARHRAFNRSYPEAERTMREVCRHLEAAEEHLPTGERLTARRFRTVGIELGREGGFATLASLLESPFHPNGRLRTDFLANVGQRVSFAPNPLYAAIHESIYGGTVPGATNWSAERVSHTVPGFAPDASPDDDEFYLTGEHIFPFQFDEDPALRPFKDAAHALAEITDWGNQYAGVNDGAAAHEAAGGRRVAAVYTDDIFVPRELSLATADALGVSVWETATYQHDGLRRHGTEAIGRLLEMAAQR</sequence>
<keyword evidence="2" id="KW-0378">Hydrolase</keyword>
<dbReference type="InterPro" id="IPR029058">
    <property type="entry name" value="AB_hydrolase_fold"/>
</dbReference>
<dbReference type="PRINTS" id="PR00793">
    <property type="entry name" value="PROAMNOPTASE"/>
</dbReference>
<dbReference type="InterPro" id="IPR000073">
    <property type="entry name" value="AB_hydrolase_1"/>
</dbReference>
<gene>
    <name evidence="4" type="ORF">CIG21_02165</name>
</gene>
<evidence type="ECO:0000259" key="3">
    <source>
        <dbReference type="Pfam" id="PF00561"/>
    </source>
</evidence>
<dbReference type="GO" id="GO:0006508">
    <property type="term" value="P:proteolysis"/>
    <property type="evidence" value="ECO:0007669"/>
    <property type="project" value="InterPro"/>
</dbReference>
<dbReference type="InterPro" id="IPR002410">
    <property type="entry name" value="Peptidase_S33"/>
</dbReference>
<evidence type="ECO:0000313" key="4">
    <source>
        <dbReference type="EMBL" id="PAJ71002.1"/>
    </source>
</evidence>
<feature type="domain" description="AB hydrolase-1" evidence="3">
    <location>
        <begin position="34"/>
        <end position="167"/>
    </location>
</feature>
<comment type="similarity">
    <text evidence="1">Belongs to the peptidase S33 family.</text>
</comment>
<evidence type="ECO:0000256" key="1">
    <source>
        <dbReference type="ARBA" id="ARBA00010088"/>
    </source>
</evidence>
<dbReference type="Pfam" id="PF00561">
    <property type="entry name" value="Abhydrolase_1"/>
    <property type="match status" value="1"/>
</dbReference>
<dbReference type="PANTHER" id="PTHR43248">
    <property type="entry name" value="2-SUCCINYL-6-HYDROXY-2,4-CYCLOHEXADIENE-1-CARBOXYLATE SYNTHASE"/>
    <property type="match status" value="1"/>
</dbReference>
<evidence type="ECO:0000313" key="5">
    <source>
        <dbReference type="Proteomes" id="UP000215771"/>
    </source>
</evidence>
<dbReference type="PANTHER" id="PTHR43248:SF2">
    <property type="entry name" value="PROLYL AMINOPEPTIDASE"/>
    <property type="match status" value="1"/>
</dbReference>
<accession>A0A269PG05</accession>
<dbReference type="InterPro" id="IPR051601">
    <property type="entry name" value="Serine_prot/Carboxylest_S33"/>
</dbReference>
<reference evidence="4 5" key="1">
    <citation type="submission" date="2017-08" db="EMBL/GenBank/DDBJ databases">
        <authorList>
            <person name="de Groot N.N."/>
        </authorList>
    </citation>
    <scope>NUCLEOTIDE SEQUENCE [LARGE SCALE GENOMIC DNA]</scope>
    <source>
        <strain evidence="4 5">NBT06-6</strain>
    </source>
</reference>
<evidence type="ECO:0000256" key="2">
    <source>
        <dbReference type="ARBA" id="ARBA00022801"/>
    </source>
</evidence>
<dbReference type="SUPFAM" id="SSF53474">
    <property type="entry name" value="alpha/beta-Hydrolases"/>
    <property type="match status" value="1"/>
</dbReference>
<dbReference type="EMBL" id="NQMQ01000002">
    <property type="protein sequence ID" value="PAJ71002.1"/>
    <property type="molecule type" value="Genomic_DNA"/>
</dbReference>
<proteinExistence type="inferred from homology"/>